<evidence type="ECO:0000313" key="4">
    <source>
        <dbReference type="Proteomes" id="UP001497525"/>
    </source>
</evidence>
<organism evidence="3 4">
    <name type="scientific">Calicophoron daubneyi</name>
    <name type="common">Rumen fluke</name>
    <name type="synonym">Paramphistomum daubneyi</name>
    <dbReference type="NCBI Taxonomy" id="300641"/>
    <lineage>
        <taxon>Eukaryota</taxon>
        <taxon>Metazoa</taxon>
        <taxon>Spiralia</taxon>
        <taxon>Lophotrochozoa</taxon>
        <taxon>Platyhelminthes</taxon>
        <taxon>Trematoda</taxon>
        <taxon>Digenea</taxon>
        <taxon>Plagiorchiida</taxon>
        <taxon>Pronocephalata</taxon>
        <taxon>Paramphistomoidea</taxon>
        <taxon>Paramphistomidae</taxon>
        <taxon>Calicophoron</taxon>
    </lineage>
</organism>
<feature type="compositionally biased region" description="Polar residues" evidence="2">
    <location>
        <begin position="8"/>
        <end position="18"/>
    </location>
</feature>
<proteinExistence type="predicted"/>
<gene>
    <name evidence="3" type="ORF">CDAUBV1_LOCUS226</name>
</gene>
<keyword evidence="1" id="KW-0175">Coiled coil</keyword>
<comment type="caution">
    <text evidence="3">The sequence shown here is derived from an EMBL/GenBank/DDBJ whole genome shotgun (WGS) entry which is preliminary data.</text>
</comment>
<accession>A0AAV2SZK2</accession>
<feature type="coiled-coil region" evidence="1">
    <location>
        <begin position="154"/>
        <end position="195"/>
    </location>
</feature>
<reference evidence="3" key="1">
    <citation type="submission" date="2024-06" db="EMBL/GenBank/DDBJ databases">
        <authorList>
            <person name="Liu X."/>
            <person name="Lenzi L."/>
            <person name="Haldenby T S."/>
            <person name="Uol C."/>
        </authorList>
    </citation>
    <scope>NUCLEOTIDE SEQUENCE</scope>
</reference>
<sequence length="245" mass="28539">MSDDSDQDTLVPSMTENGDTGRMQEVKFVQNPPIGIAHRYTEPNYATSSQSTTLDFSQSSLLSSTLVENSVLRNRLDEMEKKMSDQRNEYEYKTKRLEAELRVAKNTIEQMRRVSEQHKAQLKHCTSLKEKAPKHQAIPLSNSIEESGDLRGRITELERTLESRNEERRNLIMDNAVLEEVLENLNRQLIDLIKTQFRHTPRDQELYDEKRSPIVWVIYSPRCPYSKLLWKVYRPPIPNTASGSW</sequence>
<evidence type="ECO:0000313" key="3">
    <source>
        <dbReference type="EMBL" id="CAL5129287.1"/>
    </source>
</evidence>
<dbReference type="AlphaFoldDB" id="A0AAV2SZK2"/>
<name>A0AAV2SZK2_CALDB</name>
<evidence type="ECO:0000256" key="1">
    <source>
        <dbReference type="SAM" id="Coils"/>
    </source>
</evidence>
<dbReference type="EMBL" id="CAXLJL010000001">
    <property type="protein sequence ID" value="CAL5129287.1"/>
    <property type="molecule type" value="Genomic_DNA"/>
</dbReference>
<evidence type="ECO:0000256" key="2">
    <source>
        <dbReference type="SAM" id="MobiDB-lite"/>
    </source>
</evidence>
<feature type="coiled-coil region" evidence="1">
    <location>
        <begin position="62"/>
        <end position="121"/>
    </location>
</feature>
<protein>
    <submittedName>
        <fullName evidence="3">Uncharacterized protein</fullName>
    </submittedName>
</protein>
<feature type="region of interest" description="Disordered" evidence="2">
    <location>
        <begin position="1"/>
        <end position="25"/>
    </location>
</feature>
<dbReference type="Proteomes" id="UP001497525">
    <property type="component" value="Unassembled WGS sequence"/>
</dbReference>